<keyword evidence="5" id="KW-0418">Kinase</keyword>
<evidence type="ECO:0000256" key="6">
    <source>
        <dbReference type="ARBA" id="ARBA00022840"/>
    </source>
</evidence>
<dbReference type="GO" id="GO:0005524">
    <property type="term" value="F:ATP binding"/>
    <property type="evidence" value="ECO:0007669"/>
    <property type="project" value="UniProtKB-KW"/>
</dbReference>
<sequence length="957" mass="110328">MISNTFLDTFLNNLTQINTIREFSKYSLNCLINIFHANCASFFLLSTDKKNLLMDYYIGFKNPPPKIVKCLPVDGSLSGRALRSQKIQKAYIRELQDLYIPTIKYLSLENITYIISIPLVYYYPLGVINLFYKNTDIAQHINLTLLENISKIVSLNFGHLQEHSIIKKQVKEKVELIEELKQKNFTLHSILDLCKIYSARLYLNTNKIFFDVSWQKKFSLNSSHIHFKNFLNLIRPLHYKEVKHNIDIFLCSPAKSKELSYQVHVNKEWRWVKEIWLKEEKNTILILRQDITEQKFKETLADILYKVSLSLHQSKTLEEFYELIHKVIDEHIIAPNFFIGIIDKKRDSLTFPYFKDEFDPVFDEIKNISHPRIKSLSVHIIKKKRPLFLREIAKLRLKSKNKLSIIGTPSKVWMGFPLMVEDKILGVLAVQDYHDAYHFTVREFKLLKAISHHIALAIERKQTFEALRISKRRLSTAIFGGQIGLWERDLHTNKLTINNHYAKMLGYTKKELESLTDAFFSILHPEDRDRVIKNDQQHLEGKRPCTETEVRLRTKEGKWKWILTRGLVIERDQEGNAVKLAGTHVDISQLKKAEESKNDLQKRVFEKQKLESIATFTTGIAHNFNNLLQIITSSLRTFSSNSNHQKQQIKTILDTCLRGQALVKQLLSFAQEEKHEFEIFNLTTLLKDTINMFEQIIPQTIELESTLEQDVYILGDPGLLEHAVLNLLKNSQDALGNKGKITISLFTKEDLIYLEIIDNGPGIPEELQDKIFDPFFTTKEIGKGSGLGLASVYGIVKQHTGQIKIKSKLNEGTSVILTFPLQAKPNSQGCISQKSMPKNKNIKSILVVDDESIILESMATFLKEAGYIIFTAKDGEEALIQAQKKQPDLIILDLGLPKMSGEEVLEKLRTQKIKSKIIVTSGYLNHQIAKNPKLFGAEMFLGKPYSLDKLLLTICQL</sequence>
<dbReference type="SMART" id="SM00086">
    <property type="entry name" value="PAC"/>
    <property type="match status" value="1"/>
</dbReference>
<evidence type="ECO:0000259" key="12">
    <source>
        <dbReference type="PROSITE" id="PS50113"/>
    </source>
</evidence>
<evidence type="ECO:0000256" key="3">
    <source>
        <dbReference type="ARBA" id="ARBA00022679"/>
    </source>
</evidence>
<dbReference type="Pfam" id="PF02518">
    <property type="entry name" value="HATPase_c"/>
    <property type="match status" value="1"/>
</dbReference>
<dbReference type="SMART" id="SM00448">
    <property type="entry name" value="REC"/>
    <property type="match status" value="1"/>
</dbReference>
<evidence type="ECO:0000259" key="10">
    <source>
        <dbReference type="PROSITE" id="PS50110"/>
    </source>
</evidence>
<evidence type="ECO:0000256" key="4">
    <source>
        <dbReference type="ARBA" id="ARBA00022741"/>
    </source>
</evidence>
<dbReference type="PROSITE" id="PS50112">
    <property type="entry name" value="PAS"/>
    <property type="match status" value="1"/>
</dbReference>
<dbReference type="SMART" id="SM00065">
    <property type="entry name" value="GAF"/>
    <property type="match status" value="1"/>
</dbReference>
<dbReference type="Pfam" id="PF00072">
    <property type="entry name" value="Response_reg"/>
    <property type="match status" value="1"/>
</dbReference>
<feature type="domain" description="Histidine kinase" evidence="9">
    <location>
        <begin position="619"/>
        <end position="823"/>
    </location>
</feature>
<dbReference type="PROSITE" id="PS50109">
    <property type="entry name" value="HIS_KIN"/>
    <property type="match status" value="1"/>
</dbReference>
<dbReference type="EC" id="2.7.13.3" evidence="2"/>
<dbReference type="InterPro" id="IPR029016">
    <property type="entry name" value="GAF-like_dom_sf"/>
</dbReference>
<dbReference type="GO" id="GO:0000155">
    <property type="term" value="F:phosphorelay sensor kinase activity"/>
    <property type="evidence" value="ECO:0007669"/>
    <property type="project" value="InterPro"/>
</dbReference>
<dbReference type="CDD" id="cd00130">
    <property type="entry name" value="PAS"/>
    <property type="match status" value="1"/>
</dbReference>
<keyword evidence="7" id="KW-0902">Two-component regulatory system</keyword>
<evidence type="ECO:0000256" key="2">
    <source>
        <dbReference type="ARBA" id="ARBA00012438"/>
    </source>
</evidence>
<dbReference type="SUPFAM" id="SSF47384">
    <property type="entry name" value="Homodimeric domain of signal transducing histidine kinase"/>
    <property type="match status" value="1"/>
</dbReference>
<dbReference type="STRING" id="206665.SAMN04488516_11010"/>
<dbReference type="InterPro" id="IPR004358">
    <property type="entry name" value="Sig_transdc_His_kin-like_C"/>
</dbReference>
<dbReference type="InterPro" id="IPR036097">
    <property type="entry name" value="HisK_dim/P_sf"/>
</dbReference>
<proteinExistence type="predicted"/>
<dbReference type="PROSITE" id="PS50113">
    <property type="entry name" value="PAC"/>
    <property type="match status" value="1"/>
</dbReference>
<dbReference type="SMART" id="SM00091">
    <property type="entry name" value="PAS"/>
    <property type="match status" value="1"/>
</dbReference>
<keyword evidence="6" id="KW-0067">ATP-binding</keyword>
<evidence type="ECO:0000256" key="7">
    <source>
        <dbReference type="ARBA" id="ARBA00023012"/>
    </source>
</evidence>
<dbReference type="SUPFAM" id="SSF55785">
    <property type="entry name" value="PYP-like sensor domain (PAS domain)"/>
    <property type="match status" value="1"/>
</dbReference>
<dbReference type="InterPro" id="IPR000700">
    <property type="entry name" value="PAS-assoc_C"/>
</dbReference>
<accession>A0A1H0EZB4</accession>
<dbReference type="InterPro" id="IPR005467">
    <property type="entry name" value="His_kinase_dom"/>
</dbReference>
<reference evidence="13 14" key="1">
    <citation type="submission" date="2016-10" db="EMBL/GenBank/DDBJ databases">
        <authorList>
            <person name="de Groot N.N."/>
        </authorList>
    </citation>
    <scope>NUCLEOTIDE SEQUENCE [LARGE SCALE GENOMIC DNA]</scope>
    <source>
        <strain evidence="13 14">DSM 15269</strain>
    </source>
</reference>
<dbReference type="PANTHER" id="PTHR43065:SF46">
    <property type="entry name" value="C4-DICARBOXYLATE TRANSPORT SENSOR PROTEIN DCTB"/>
    <property type="match status" value="1"/>
</dbReference>
<dbReference type="CDD" id="cd00156">
    <property type="entry name" value="REC"/>
    <property type="match status" value="1"/>
</dbReference>
<dbReference type="SUPFAM" id="SSF55874">
    <property type="entry name" value="ATPase domain of HSP90 chaperone/DNA topoisomerase II/histidine kinase"/>
    <property type="match status" value="1"/>
</dbReference>
<dbReference type="InterPro" id="IPR011006">
    <property type="entry name" value="CheY-like_superfamily"/>
</dbReference>
<dbReference type="Proteomes" id="UP000199602">
    <property type="component" value="Unassembled WGS sequence"/>
</dbReference>
<dbReference type="EMBL" id="FNIN01000010">
    <property type="protein sequence ID" value="SDN87681.1"/>
    <property type="molecule type" value="Genomic_DNA"/>
</dbReference>
<evidence type="ECO:0000256" key="8">
    <source>
        <dbReference type="PROSITE-ProRule" id="PRU00169"/>
    </source>
</evidence>
<organism evidence="13 14">
    <name type="scientific">Desulfonauticus submarinus</name>
    <dbReference type="NCBI Taxonomy" id="206665"/>
    <lineage>
        <taxon>Bacteria</taxon>
        <taxon>Pseudomonadati</taxon>
        <taxon>Thermodesulfobacteriota</taxon>
        <taxon>Desulfovibrionia</taxon>
        <taxon>Desulfovibrionales</taxon>
        <taxon>Desulfonauticaceae</taxon>
        <taxon>Desulfonauticus</taxon>
    </lineage>
</organism>
<feature type="modified residue" description="4-aspartylphosphate" evidence="8">
    <location>
        <position position="893"/>
    </location>
</feature>
<dbReference type="InterPro" id="IPR003018">
    <property type="entry name" value="GAF"/>
</dbReference>
<keyword evidence="8" id="KW-0597">Phosphoprotein</keyword>
<dbReference type="SUPFAM" id="SSF55781">
    <property type="entry name" value="GAF domain-like"/>
    <property type="match status" value="2"/>
</dbReference>
<gene>
    <name evidence="13" type="ORF">SAMN04488516_11010</name>
</gene>
<dbReference type="PROSITE" id="PS50110">
    <property type="entry name" value="RESPONSE_REGULATORY"/>
    <property type="match status" value="1"/>
</dbReference>
<evidence type="ECO:0000313" key="13">
    <source>
        <dbReference type="EMBL" id="SDN87681.1"/>
    </source>
</evidence>
<dbReference type="Gene3D" id="1.10.287.130">
    <property type="match status" value="1"/>
</dbReference>
<dbReference type="NCBIfam" id="TIGR00229">
    <property type="entry name" value="sensory_box"/>
    <property type="match status" value="1"/>
</dbReference>
<dbReference type="InterPro" id="IPR036890">
    <property type="entry name" value="HATPase_C_sf"/>
</dbReference>
<evidence type="ECO:0000256" key="5">
    <source>
        <dbReference type="ARBA" id="ARBA00022777"/>
    </source>
</evidence>
<keyword evidence="14" id="KW-1185">Reference proteome</keyword>
<feature type="domain" description="PAC" evidence="12">
    <location>
        <begin position="546"/>
        <end position="599"/>
    </location>
</feature>
<evidence type="ECO:0000259" key="9">
    <source>
        <dbReference type="PROSITE" id="PS50109"/>
    </source>
</evidence>
<dbReference type="Gene3D" id="3.30.565.10">
    <property type="entry name" value="Histidine kinase-like ATPase, C-terminal domain"/>
    <property type="match status" value="1"/>
</dbReference>
<dbReference type="SMART" id="SM00387">
    <property type="entry name" value="HATPase_c"/>
    <property type="match status" value="1"/>
</dbReference>
<dbReference type="InterPro" id="IPR000014">
    <property type="entry name" value="PAS"/>
</dbReference>
<dbReference type="AlphaFoldDB" id="A0A1H0EZB4"/>
<dbReference type="PANTHER" id="PTHR43065">
    <property type="entry name" value="SENSOR HISTIDINE KINASE"/>
    <property type="match status" value="1"/>
</dbReference>
<dbReference type="Gene3D" id="3.40.50.2300">
    <property type="match status" value="1"/>
</dbReference>
<keyword evidence="3" id="KW-0808">Transferase</keyword>
<dbReference type="InterPro" id="IPR013655">
    <property type="entry name" value="PAS_fold_3"/>
</dbReference>
<dbReference type="InterPro" id="IPR001789">
    <property type="entry name" value="Sig_transdc_resp-reg_receiver"/>
</dbReference>
<comment type="catalytic activity">
    <reaction evidence="1">
        <text>ATP + protein L-histidine = ADP + protein N-phospho-L-histidine.</text>
        <dbReference type="EC" id="2.7.13.3"/>
    </reaction>
</comment>
<evidence type="ECO:0000259" key="11">
    <source>
        <dbReference type="PROSITE" id="PS50112"/>
    </source>
</evidence>
<dbReference type="InterPro" id="IPR035965">
    <property type="entry name" value="PAS-like_dom_sf"/>
</dbReference>
<dbReference type="Pfam" id="PF13185">
    <property type="entry name" value="GAF_2"/>
    <property type="match status" value="1"/>
</dbReference>
<dbReference type="SUPFAM" id="SSF52172">
    <property type="entry name" value="CheY-like"/>
    <property type="match status" value="1"/>
</dbReference>
<protein>
    <recommendedName>
        <fullName evidence="2">histidine kinase</fullName>
        <ecNumber evidence="2">2.7.13.3</ecNumber>
    </recommendedName>
</protein>
<feature type="domain" description="PAS" evidence="11">
    <location>
        <begin position="470"/>
        <end position="542"/>
    </location>
</feature>
<dbReference type="InterPro" id="IPR001610">
    <property type="entry name" value="PAC"/>
</dbReference>
<dbReference type="InterPro" id="IPR003594">
    <property type="entry name" value="HATPase_dom"/>
</dbReference>
<dbReference type="Gene3D" id="3.30.450.40">
    <property type="match status" value="2"/>
</dbReference>
<dbReference type="Gene3D" id="3.30.450.20">
    <property type="entry name" value="PAS domain"/>
    <property type="match status" value="1"/>
</dbReference>
<evidence type="ECO:0000313" key="14">
    <source>
        <dbReference type="Proteomes" id="UP000199602"/>
    </source>
</evidence>
<dbReference type="Pfam" id="PF08447">
    <property type="entry name" value="PAS_3"/>
    <property type="match status" value="1"/>
</dbReference>
<keyword evidence="4" id="KW-0547">Nucleotide-binding</keyword>
<name>A0A1H0EZB4_9BACT</name>
<feature type="domain" description="Response regulatory" evidence="10">
    <location>
        <begin position="844"/>
        <end position="957"/>
    </location>
</feature>
<dbReference type="PRINTS" id="PR00344">
    <property type="entry name" value="BCTRLSENSOR"/>
</dbReference>
<evidence type="ECO:0000256" key="1">
    <source>
        <dbReference type="ARBA" id="ARBA00000085"/>
    </source>
</evidence>